<keyword evidence="4" id="KW-0456">Lyase</keyword>
<gene>
    <name evidence="5" type="ORF">Micbo1qcDRAFT_141667</name>
</gene>
<keyword evidence="3 4" id="KW-0460">Magnesium</keyword>
<evidence type="ECO:0000313" key="6">
    <source>
        <dbReference type="Proteomes" id="UP000070501"/>
    </source>
</evidence>
<dbReference type="PANTHER" id="PTHR35201:SF4">
    <property type="entry name" value="BETA-PINACENE SYNTHASE-RELATED"/>
    <property type="match status" value="1"/>
</dbReference>
<dbReference type="InterPro" id="IPR008949">
    <property type="entry name" value="Isoprenoid_synthase_dom_sf"/>
</dbReference>
<accession>A0A136IJY7</accession>
<keyword evidence="4" id="KW-0479">Metal-binding</keyword>
<dbReference type="SFLD" id="SFLDG01020">
    <property type="entry name" value="Terpene_Cyclase_Like_2"/>
    <property type="match status" value="1"/>
</dbReference>
<comment type="similarity">
    <text evidence="2 4">Belongs to the terpene synthase family.</text>
</comment>
<evidence type="ECO:0000256" key="3">
    <source>
        <dbReference type="ARBA" id="ARBA00022842"/>
    </source>
</evidence>
<dbReference type="Gene3D" id="1.10.600.10">
    <property type="entry name" value="Farnesyl Diphosphate Synthase"/>
    <property type="match status" value="1"/>
</dbReference>
<dbReference type="Proteomes" id="UP000070501">
    <property type="component" value="Unassembled WGS sequence"/>
</dbReference>
<dbReference type="AlphaFoldDB" id="A0A136IJY7"/>
<evidence type="ECO:0000256" key="1">
    <source>
        <dbReference type="ARBA" id="ARBA00001946"/>
    </source>
</evidence>
<dbReference type="GO" id="GO:0010333">
    <property type="term" value="F:terpene synthase activity"/>
    <property type="evidence" value="ECO:0007669"/>
    <property type="project" value="InterPro"/>
</dbReference>
<sequence length="437" mass="48500">MSRLAPRLATTAILARRVAGQAHAGGFQRHLSSLAAVRGTGAARGPLFVRSPAICGSSRSLATVAADLPRAEVLSIVKGQTLRIPNYERLFDDWPQLVNPHKSSVTEVVNEIVQKYAVSPKVSHRLKNNGLDVLVATWFPLASRERLAELSQFVCWMFIVDDEIDALAKASVEDFKHLWSEVLRVISESCGLHGNEAAGAGAGGFRKSDFQAAETFRPFGELLMQRYSVEQRQRFWDELEKTAQGYIQLHEFTKLDRIPDYDAYCFGRYGSSCMAQNLSMFEYANESNIPQHIMESPELQTLWRATTDSLWINNDIFSFRKEIADDFTDNLLLIASKPDYNLQTGLDHCVERMESAVAKLNDAVEALEQRYMGELSADGGADGRVAQDLEKFIACCRAISAGTFKWSLATPRYGTLGQLKAADGSISFKAGEKQAVI</sequence>
<dbReference type="GO" id="GO:0046872">
    <property type="term" value="F:metal ion binding"/>
    <property type="evidence" value="ECO:0007669"/>
    <property type="project" value="UniProtKB-KW"/>
</dbReference>
<evidence type="ECO:0000256" key="4">
    <source>
        <dbReference type="RuleBase" id="RU366034"/>
    </source>
</evidence>
<dbReference type="PANTHER" id="PTHR35201">
    <property type="entry name" value="TERPENE SYNTHASE"/>
    <property type="match status" value="1"/>
</dbReference>
<evidence type="ECO:0000256" key="2">
    <source>
        <dbReference type="ARBA" id="ARBA00006333"/>
    </source>
</evidence>
<reference evidence="6" key="1">
    <citation type="submission" date="2016-02" db="EMBL/GenBank/DDBJ databases">
        <title>Draft genome sequence of Microdochium bolleyi, a fungal endophyte of beachgrass.</title>
        <authorList>
            <consortium name="DOE Joint Genome Institute"/>
            <person name="David A.S."/>
            <person name="May G."/>
            <person name="Haridas S."/>
            <person name="Lim J."/>
            <person name="Wang M."/>
            <person name="Labutti K."/>
            <person name="Lipzen A."/>
            <person name="Barry K."/>
            <person name="Grigoriev I.V."/>
        </authorList>
    </citation>
    <scope>NUCLEOTIDE SEQUENCE [LARGE SCALE GENOMIC DNA]</scope>
    <source>
        <strain evidence="6">J235TASD1</strain>
    </source>
</reference>
<dbReference type="STRING" id="196109.A0A136IJY7"/>
<keyword evidence="6" id="KW-1185">Reference proteome</keyword>
<name>A0A136IJY7_9PEZI</name>
<dbReference type="InterPro" id="IPR034686">
    <property type="entry name" value="Terpene_cyclase-like_2"/>
</dbReference>
<evidence type="ECO:0000313" key="5">
    <source>
        <dbReference type="EMBL" id="KXJ85292.1"/>
    </source>
</evidence>
<dbReference type="SUPFAM" id="SSF48576">
    <property type="entry name" value="Terpenoid synthases"/>
    <property type="match status" value="1"/>
</dbReference>
<proteinExistence type="inferred from homology"/>
<dbReference type="EMBL" id="KQ964286">
    <property type="protein sequence ID" value="KXJ85292.1"/>
    <property type="molecule type" value="Genomic_DNA"/>
</dbReference>
<dbReference type="OrthoDB" id="2861623at2759"/>
<dbReference type="GO" id="GO:0008299">
    <property type="term" value="P:isoprenoid biosynthetic process"/>
    <property type="evidence" value="ECO:0007669"/>
    <property type="project" value="UniProtKB-ARBA"/>
</dbReference>
<dbReference type="SFLD" id="SFLDS00005">
    <property type="entry name" value="Isoprenoid_Synthase_Type_I"/>
    <property type="match status" value="1"/>
</dbReference>
<dbReference type="InParanoid" id="A0A136IJY7"/>
<dbReference type="EC" id="4.2.3.-" evidence="4"/>
<organism evidence="5 6">
    <name type="scientific">Microdochium bolleyi</name>
    <dbReference type="NCBI Taxonomy" id="196109"/>
    <lineage>
        <taxon>Eukaryota</taxon>
        <taxon>Fungi</taxon>
        <taxon>Dikarya</taxon>
        <taxon>Ascomycota</taxon>
        <taxon>Pezizomycotina</taxon>
        <taxon>Sordariomycetes</taxon>
        <taxon>Xylariomycetidae</taxon>
        <taxon>Xylariales</taxon>
        <taxon>Microdochiaceae</taxon>
        <taxon>Microdochium</taxon>
    </lineage>
</organism>
<dbReference type="Pfam" id="PF19086">
    <property type="entry name" value="Terpene_syn_C_2"/>
    <property type="match status" value="1"/>
</dbReference>
<comment type="cofactor">
    <cofactor evidence="1 4">
        <name>Mg(2+)</name>
        <dbReference type="ChEBI" id="CHEBI:18420"/>
    </cofactor>
</comment>
<protein>
    <recommendedName>
        <fullName evidence="4">Terpene synthase</fullName>
        <ecNumber evidence="4">4.2.3.-</ecNumber>
    </recommendedName>
</protein>